<proteinExistence type="predicted"/>
<feature type="transmembrane region" description="Helical" evidence="6">
    <location>
        <begin position="69"/>
        <end position="90"/>
    </location>
</feature>
<evidence type="ECO:0000256" key="5">
    <source>
        <dbReference type="ARBA" id="ARBA00023136"/>
    </source>
</evidence>
<organism evidence="8 9">
    <name type="scientific">Halobacillus aidingensis</name>
    <dbReference type="NCBI Taxonomy" id="240303"/>
    <lineage>
        <taxon>Bacteria</taxon>
        <taxon>Bacillati</taxon>
        <taxon>Bacillota</taxon>
        <taxon>Bacilli</taxon>
        <taxon>Bacillales</taxon>
        <taxon>Bacillaceae</taxon>
        <taxon>Halobacillus</taxon>
    </lineage>
</organism>
<evidence type="ECO:0000313" key="8">
    <source>
        <dbReference type="EMBL" id="SDP47106.1"/>
    </source>
</evidence>
<evidence type="ECO:0000256" key="4">
    <source>
        <dbReference type="ARBA" id="ARBA00022989"/>
    </source>
</evidence>
<dbReference type="RefSeq" id="WP_089654097.1">
    <property type="nucleotide sequence ID" value="NZ_FNIZ01000019.1"/>
</dbReference>
<evidence type="ECO:0000256" key="6">
    <source>
        <dbReference type="SAM" id="Phobius"/>
    </source>
</evidence>
<accession>A0A1H0T0H0</accession>
<keyword evidence="5 6" id="KW-0472">Membrane</keyword>
<protein>
    <submittedName>
        <fullName evidence="8">Uncharacterized membrane protein YckC, RDD family</fullName>
    </submittedName>
</protein>
<dbReference type="PANTHER" id="PTHR36115">
    <property type="entry name" value="PROLINE-RICH ANTIGEN HOMOLOG-RELATED"/>
    <property type="match status" value="1"/>
</dbReference>
<evidence type="ECO:0000256" key="1">
    <source>
        <dbReference type="ARBA" id="ARBA00004651"/>
    </source>
</evidence>
<dbReference type="OrthoDB" id="9793824at2"/>
<name>A0A1H0T0H0_HALAD</name>
<dbReference type="GO" id="GO:0005886">
    <property type="term" value="C:plasma membrane"/>
    <property type="evidence" value="ECO:0007669"/>
    <property type="project" value="UniProtKB-SubCell"/>
</dbReference>
<feature type="transmembrane region" description="Helical" evidence="6">
    <location>
        <begin position="127"/>
        <end position="146"/>
    </location>
</feature>
<feature type="domain" description="RDD" evidence="7">
    <location>
        <begin position="29"/>
        <end position="157"/>
    </location>
</feature>
<evidence type="ECO:0000256" key="3">
    <source>
        <dbReference type="ARBA" id="ARBA00022692"/>
    </source>
</evidence>
<dbReference type="AlphaFoldDB" id="A0A1H0T0H0"/>
<keyword evidence="3 6" id="KW-0812">Transmembrane</keyword>
<evidence type="ECO:0000256" key="2">
    <source>
        <dbReference type="ARBA" id="ARBA00022475"/>
    </source>
</evidence>
<dbReference type="Pfam" id="PF06271">
    <property type="entry name" value="RDD"/>
    <property type="match status" value="1"/>
</dbReference>
<evidence type="ECO:0000313" key="9">
    <source>
        <dbReference type="Proteomes" id="UP000198860"/>
    </source>
</evidence>
<evidence type="ECO:0000259" key="7">
    <source>
        <dbReference type="Pfam" id="PF06271"/>
    </source>
</evidence>
<keyword evidence="4 6" id="KW-1133">Transmembrane helix</keyword>
<keyword evidence="2" id="KW-1003">Cell membrane</keyword>
<feature type="transmembrane region" description="Helical" evidence="6">
    <location>
        <begin position="27"/>
        <end position="49"/>
    </location>
</feature>
<sequence>MDYTNHNENDGHLSSLIHHQKNDLQKLLYAGFGSRFLAYIIDLIVIWSVNTIVTRPLLRLVNLEDAELWVPMFSAANITTSIIFFAYFILMTKFFRATLGKMILGLSVVSFKGEALSNGQIIFRECIGRYISMAILGIPYLVIAFTKRHQGIHDLFADTSVIKNKFRKLNDTIEERPHTV</sequence>
<dbReference type="STRING" id="240303.SAMN05421677_11986"/>
<comment type="subcellular location">
    <subcellularLocation>
        <location evidence="1">Cell membrane</location>
        <topology evidence="1">Multi-pass membrane protein</topology>
    </subcellularLocation>
</comment>
<gene>
    <name evidence="8" type="ORF">SAMN05421677_11986</name>
</gene>
<keyword evidence="9" id="KW-1185">Reference proteome</keyword>
<dbReference type="EMBL" id="FNIZ01000019">
    <property type="protein sequence ID" value="SDP47106.1"/>
    <property type="molecule type" value="Genomic_DNA"/>
</dbReference>
<dbReference type="InterPro" id="IPR010432">
    <property type="entry name" value="RDD"/>
</dbReference>
<reference evidence="9" key="1">
    <citation type="submission" date="2016-10" db="EMBL/GenBank/DDBJ databases">
        <authorList>
            <person name="Varghese N."/>
            <person name="Submissions S."/>
        </authorList>
    </citation>
    <scope>NUCLEOTIDE SEQUENCE [LARGE SCALE GENOMIC DNA]</scope>
    <source>
        <strain evidence="9">CGMCC 1.3703</strain>
    </source>
</reference>
<dbReference type="PANTHER" id="PTHR36115:SF9">
    <property type="entry name" value="LMO1584 PROTEIN"/>
    <property type="match status" value="1"/>
</dbReference>
<dbReference type="Proteomes" id="UP000198860">
    <property type="component" value="Unassembled WGS sequence"/>
</dbReference>
<dbReference type="InterPro" id="IPR051791">
    <property type="entry name" value="Pra-immunoreactive"/>
</dbReference>